<evidence type="ECO:0000313" key="2">
    <source>
        <dbReference type="EMBL" id="BCL63002.1"/>
    </source>
</evidence>
<dbReference type="Proteomes" id="UP000826725">
    <property type="component" value="Chromosome"/>
</dbReference>
<gene>
    <name evidence="2" type="ORF">DGMP_36950</name>
</gene>
<proteinExistence type="predicted"/>
<feature type="chain" id="PRO_5034150282" description="MSHA biogenesis protein MshK" evidence="1">
    <location>
        <begin position="25"/>
        <end position="104"/>
    </location>
</feature>
<organism evidence="2 3">
    <name type="scientific">Desulfomarina profundi</name>
    <dbReference type="NCBI Taxonomy" id="2772557"/>
    <lineage>
        <taxon>Bacteria</taxon>
        <taxon>Pseudomonadati</taxon>
        <taxon>Thermodesulfobacteriota</taxon>
        <taxon>Desulfobulbia</taxon>
        <taxon>Desulfobulbales</taxon>
        <taxon>Desulfobulbaceae</taxon>
        <taxon>Desulfomarina</taxon>
    </lineage>
</organism>
<sequence length="104" mass="11187">MIKKITVASLLSLLLVLHSAIAQKVVPTAYPEMGRSLSQIIIHERSMFSGLVLKTDEGIAITTNRGTFLLRGADLEELVGKNVLVTGVMRGGAIFAVKIDVVQL</sequence>
<protein>
    <recommendedName>
        <fullName evidence="4">MSHA biogenesis protein MshK</fullName>
    </recommendedName>
</protein>
<evidence type="ECO:0000256" key="1">
    <source>
        <dbReference type="SAM" id="SignalP"/>
    </source>
</evidence>
<keyword evidence="3" id="KW-1185">Reference proteome</keyword>
<accession>A0A8D5FZX2</accession>
<keyword evidence="1" id="KW-0732">Signal</keyword>
<reference evidence="2" key="1">
    <citation type="submission" date="2020-09" db="EMBL/GenBank/DDBJ databases">
        <title>Desulfogranum mesoprofundum gen. nov., sp. nov., a novel mesophilic, sulfate-reducing chemolithoautotroph isolated from a deep-sea hydrothermal vent chimney in the Suiyo Seamount.</title>
        <authorList>
            <person name="Hashimoto Y."/>
            <person name="Nakagawa S."/>
        </authorList>
    </citation>
    <scope>NUCLEOTIDE SEQUENCE</scope>
    <source>
        <strain evidence="2">KT2</strain>
    </source>
</reference>
<dbReference type="AlphaFoldDB" id="A0A8D5FZX2"/>
<dbReference type="KEGG" id="dbk:DGMP_36950"/>
<evidence type="ECO:0008006" key="4">
    <source>
        <dbReference type="Google" id="ProtNLM"/>
    </source>
</evidence>
<name>A0A8D5FZX2_9BACT</name>
<dbReference type="RefSeq" id="WP_228855305.1">
    <property type="nucleotide sequence ID" value="NZ_AP024086.1"/>
</dbReference>
<feature type="signal peptide" evidence="1">
    <location>
        <begin position="1"/>
        <end position="24"/>
    </location>
</feature>
<dbReference type="EMBL" id="AP024086">
    <property type="protein sequence ID" value="BCL63002.1"/>
    <property type="molecule type" value="Genomic_DNA"/>
</dbReference>
<evidence type="ECO:0000313" key="3">
    <source>
        <dbReference type="Proteomes" id="UP000826725"/>
    </source>
</evidence>